<keyword evidence="7" id="KW-1185">Reference proteome</keyword>
<dbReference type="Gene3D" id="1.10.10.10">
    <property type="entry name" value="Winged helix-like DNA-binding domain superfamily/Winged helix DNA-binding domain"/>
    <property type="match status" value="1"/>
</dbReference>
<dbReference type="RefSeq" id="WP_212594779.1">
    <property type="nucleotide sequence ID" value="NZ_CP073587.1"/>
</dbReference>
<evidence type="ECO:0000259" key="4">
    <source>
        <dbReference type="PROSITE" id="PS50042"/>
    </source>
</evidence>
<feature type="domain" description="HTH crp-type" evidence="5">
    <location>
        <begin position="132"/>
        <end position="203"/>
    </location>
</feature>
<dbReference type="PANTHER" id="PTHR24567">
    <property type="entry name" value="CRP FAMILY TRANSCRIPTIONAL REGULATORY PROTEIN"/>
    <property type="match status" value="1"/>
</dbReference>
<feature type="domain" description="Cyclic nucleotide-binding" evidence="4">
    <location>
        <begin position="6"/>
        <end position="74"/>
    </location>
</feature>
<dbReference type="InterPro" id="IPR018490">
    <property type="entry name" value="cNMP-bd_dom_sf"/>
</dbReference>
<protein>
    <submittedName>
        <fullName evidence="6">Crp/Fnr family transcriptional regulator</fullName>
    </submittedName>
</protein>
<dbReference type="InterPro" id="IPR036390">
    <property type="entry name" value="WH_DNA-bd_sf"/>
</dbReference>
<name>A0ABX7YTC7_9GAMM</name>
<dbReference type="InterPro" id="IPR012318">
    <property type="entry name" value="HTH_CRP"/>
</dbReference>
<keyword evidence="3" id="KW-0804">Transcription</keyword>
<dbReference type="CDD" id="cd00038">
    <property type="entry name" value="CAP_ED"/>
    <property type="match status" value="1"/>
</dbReference>
<evidence type="ECO:0000256" key="3">
    <source>
        <dbReference type="ARBA" id="ARBA00023163"/>
    </source>
</evidence>
<dbReference type="InterPro" id="IPR000595">
    <property type="entry name" value="cNMP-bd_dom"/>
</dbReference>
<evidence type="ECO:0000256" key="1">
    <source>
        <dbReference type="ARBA" id="ARBA00023015"/>
    </source>
</evidence>
<accession>A0ABX7YTC7</accession>
<gene>
    <name evidence="6" type="ORF">KDN34_16485</name>
</gene>
<dbReference type="EMBL" id="CP073587">
    <property type="protein sequence ID" value="QUN05753.1"/>
    <property type="molecule type" value="Genomic_DNA"/>
</dbReference>
<dbReference type="Pfam" id="PF13545">
    <property type="entry name" value="HTH_Crp_2"/>
    <property type="match status" value="1"/>
</dbReference>
<proteinExistence type="predicted"/>
<organism evidence="6 7">
    <name type="scientific">Shewanella yunxiaonensis</name>
    <dbReference type="NCBI Taxonomy" id="2829809"/>
    <lineage>
        <taxon>Bacteria</taxon>
        <taxon>Pseudomonadati</taxon>
        <taxon>Pseudomonadota</taxon>
        <taxon>Gammaproteobacteria</taxon>
        <taxon>Alteromonadales</taxon>
        <taxon>Shewanellaceae</taxon>
        <taxon>Shewanella</taxon>
    </lineage>
</organism>
<dbReference type="InterPro" id="IPR036388">
    <property type="entry name" value="WH-like_DNA-bd_sf"/>
</dbReference>
<dbReference type="PROSITE" id="PS50042">
    <property type="entry name" value="CNMP_BINDING_3"/>
    <property type="match status" value="1"/>
</dbReference>
<dbReference type="Proteomes" id="UP000679575">
    <property type="component" value="Chromosome"/>
</dbReference>
<dbReference type="InterPro" id="IPR050397">
    <property type="entry name" value="Env_Response_Regulators"/>
</dbReference>
<sequence length="211" mass="23605">MKLHSPHDSFDHTTLTQLFDNCRSRQLRAGEILSFPQDANDQIFYLQRGRLRVYLSYGDKLLTLTLLQAGDIYSSHTRAFVDALDDSCVALCDLRTFSARVGKHPALNGAVTRVLSQTLSGCIDTIENLAFRDVRARLACFLLGQAPANTADPVLLELQLNTEQMAQMIGTSRQTLSTLLSELQRDGIVKKLQRGQLQLCDRQRLLQIASL</sequence>
<evidence type="ECO:0000259" key="5">
    <source>
        <dbReference type="PROSITE" id="PS51063"/>
    </source>
</evidence>
<dbReference type="Gene3D" id="2.60.120.10">
    <property type="entry name" value="Jelly Rolls"/>
    <property type="match status" value="1"/>
</dbReference>
<keyword evidence="2" id="KW-0238">DNA-binding</keyword>
<keyword evidence="1" id="KW-0805">Transcription regulation</keyword>
<reference evidence="6 7" key="1">
    <citation type="submission" date="2021-04" db="EMBL/GenBank/DDBJ databases">
        <title>Novel species identification of genus Shewanella.</title>
        <authorList>
            <person name="Liu G."/>
        </authorList>
    </citation>
    <scope>NUCLEOTIDE SEQUENCE [LARGE SCALE GENOMIC DNA]</scope>
    <source>
        <strain evidence="6 7">FJAT-54481</strain>
    </source>
</reference>
<evidence type="ECO:0000313" key="6">
    <source>
        <dbReference type="EMBL" id="QUN05753.1"/>
    </source>
</evidence>
<dbReference type="PANTHER" id="PTHR24567:SF74">
    <property type="entry name" value="HTH-TYPE TRANSCRIPTIONAL REGULATOR ARCR"/>
    <property type="match status" value="1"/>
</dbReference>
<dbReference type="SUPFAM" id="SSF46785">
    <property type="entry name" value="Winged helix' DNA-binding domain"/>
    <property type="match status" value="1"/>
</dbReference>
<dbReference type="SUPFAM" id="SSF51206">
    <property type="entry name" value="cAMP-binding domain-like"/>
    <property type="match status" value="1"/>
</dbReference>
<dbReference type="PROSITE" id="PS51063">
    <property type="entry name" value="HTH_CRP_2"/>
    <property type="match status" value="1"/>
</dbReference>
<evidence type="ECO:0000256" key="2">
    <source>
        <dbReference type="ARBA" id="ARBA00023125"/>
    </source>
</evidence>
<evidence type="ECO:0000313" key="7">
    <source>
        <dbReference type="Proteomes" id="UP000679575"/>
    </source>
</evidence>
<dbReference type="SMART" id="SM00419">
    <property type="entry name" value="HTH_CRP"/>
    <property type="match status" value="1"/>
</dbReference>
<dbReference type="InterPro" id="IPR014710">
    <property type="entry name" value="RmlC-like_jellyroll"/>
</dbReference>